<dbReference type="EMBL" id="CAAALY010017237">
    <property type="protein sequence ID" value="VEL13262.1"/>
    <property type="molecule type" value="Genomic_DNA"/>
</dbReference>
<proteinExistence type="predicted"/>
<accession>A0A448WJI3</accession>
<organism evidence="2 3">
    <name type="scientific">Protopolystoma xenopodis</name>
    <dbReference type="NCBI Taxonomy" id="117903"/>
    <lineage>
        <taxon>Eukaryota</taxon>
        <taxon>Metazoa</taxon>
        <taxon>Spiralia</taxon>
        <taxon>Lophotrochozoa</taxon>
        <taxon>Platyhelminthes</taxon>
        <taxon>Monogenea</taxon>
        <taxon>Polyopisthocotylea</taxon>
        <taxon>Polystomatidea</taxon>
        <taxon>Polystomatidae</taxon>
        <taxon>Protopolystoma</taxon>
    </lineage>
</organism>
<dbReference type="Proteomes" id="UP000784294">
    <property type="component" value="Unassembled WGS sequence"/>
</dbReference>
<comment type="caution">
    <text evidence="2">The sequence shown here is derived from an EMBL/GenBank/DDBJ whole genome shotgun (WGS) entry which is preliminary data.</text>
</comment>
<sequence length="86" mass="9586">MGLQNEAPRSTSKKMIIPFGVIKTSLKQKSGRTPVWAAFFNSWTMLSTPSLKKTCYFHQILNNPPDSHPKHEIEADDDGDGVIMPA</sequence>
<feature type="region of interest" description="Disordered" evidence="1">
    <location>
        <begin position="63"/>
        <end position="86"/>
    </location>
</feature>
<protein>
    <submittedName>
        <fullName evidence="2">Uncharacterized protein</fullName>
    </submittedName>
</protein>
<evidence type="ECO:0000313" key="3">
    <source>
        <dbReference type="Proteomes" id="UP000784294"/>
    </source>
</evidence>
<keyword evidence="3" id="KW-1185">Reference proteome</keyword>
<evidence type="ECO:0000256" key="1">
    <source>
        <dbReference type="SAM" id="MobiDB-lite"/>
    </source>
</evidence>
<evidence type="ECO:0000313" key="2">
    <source>
        <dbReference type="EMBL" id="VEL13262.1"/>
    </source>
</evidence>
<reference evidence="2" key="1">
    <citation type="submission" date="2018-11" db="EMBL/GenBank/DDBJ databases">
        <authorList>
            <consortium name="Pathogen Informatics"/>
        </authorList>
    </citation>
    <scope>NUCLEOTIDE SEQUENCE</scope>
</reference>
<dbReference type="AlphaFoldDB" id="A0A448WJI3"/>
<name>A0A448WJI3_9PLAT</name>
<gene>
    <name evidence="2" type="ORF">PXEA_LOCUS6702</name>
</gene>